<gene>
    <name evidence="2" type="ORF">ABNN70_12050</name>
</gene>
<organism evidence="2">
    <name type="scientific">Sporolactobacillus sp. Y61</name>
    <dbReference type="NCBI Taxonomy" id="3160863"/>
    <lineage>
        <taxon>Bacteria</taxon>
        <taxon>Bacillati</taxon>
        <taxon>Bacillota</taxon>
        <taxon>Bacilli</taxon>
        <taxon>Bacillales</taxon>
        <taxon>Sporolactobacillaceae</taxon>
        <taxon>Sporolactobacillus</taxon>
    </lineage>
</organism>
<sequence length="459" mass="52930">MDQYNENHASLKDIEQILFRALQQTFSRILYQLLVNLDQHLAESRDKRRFKLHDKRKISLETTLGNVSFVRNYYWDRKAREHVFLLDRFLSFAGPKHFSPAFEQWTLEEAVESASYRKAAAQIEKFLGYRAISHETIRQQVLETKILPPETQLPAPKVLFLETDGLFTSRQRPKGATKPRAAKEAKMVCVHSGWKSHSHSGESRLIQPRIYYHKGNKDFWEGVQDFLEQNYDLDYGQTDFVISGDGAAWIAAGEKTLGPRHTLYHYDTFHITRDFRKVMKRHHRYPMMAQALKQGQPDQLLLELNSAVGTMATEKQETQLAELIHRITRQKTAFMNFKTWLQKHGHDTKNMASLGATESVMSLMARRMKYHRSWSDEGYDHLQELVIAKINGLKVVLPGDPRVFCLKQTEAQAPLSASQVLPKTMYERAAADTLHENLPYLKQSAATPISQALKALAGY</sequence>
<reference evidence="2" key="1">
    <citation type="submission" date="2024-06" db="EMBL/GenBank/DDBJ databases">
        <authorList>
            <person name="Fan A."/>
            <person name="Zhang F.Y."/>
            <person name="Zhang L."/>
        </authorList>
    </citation>
    <scope>NUCLEOTIDE SEQUENCE</scope>
    <source>
        <strain evidence="2">Y61</strain>
    </source>
</reference>
<accession>A0AAU8IDU5</accession>
<dbReference type="RefSeq" id="WP_353947926.1">
    <property type="nucleotide sequence ID" value="NZ_CP159510.1"/>
</dbReference>
<proteinExistence type="inferred from homology"/>
<dbReference type="AlphaFoldDB" id="A0AAU8IDU5"/>
<evidence type="ECO:0000313" key="2">
    <source>
        <dbReference type="EMBL" id="XCJ16395.1"/>
    </source>
</evidence>
<protein>
    <submittedName>
        <fullName evidence="2">ISLre2 family transposase</fullName>
    </submittedName>
</protein>
<comment type="similarity">
    <text evidence="1">Belongs to the UPF0236 family.</text>
</comment>
<dbReference type="Pfam" id="PF06782">
    <property type="entry name" value="UPF0236"/>
    <property type="match status" value="1"/>
</dbReference>
<name>A0AAU8IDU5_9BACL</name>
<evidence type="ECO:0000256" key="1">
    <source>
        <dbReference type="ARBA" id="ARBA00006539"/>
    </source>
</evidence>
<dbReference type="EMBL" id="CP159510">
    <property type="protein sequence ID" value="XCJ16395.1"/>
    <property type="molecule type" value="Genomic_DNA"/>
</dbReference>
<dbReference type="InterPro" id="IPR009620">
    <property type="entry name" value="UPF0236"/>
</dbReference>
<dbReference type="NCBIfam" id="NF033529">
    <property type="entry name" value="transpos_ISLre2"/>
    <property type="match status" value="1"/>
</dbReference>